<organism evidence="4 5">
    <name type="scientific">Pyxidicoccus fallax</name>
    <dbReference type="NCBI Taxonomy" id="394095"/>
    <lineage>
        <taxon>Bacteria</taxon>
        <taxon>Pseudomonadati</taxon>
        <taxon>Myxococcota</taxon>
        <taxon>Myxococcia</taxon>
        <taxon>Myxococcales</taxon>
        <taxon>Cystobacterineae</taxon>
        <taxon>Myxococcaceae</taxon>
        <taxon>Pyxidicoccus</taxon>
    </lineage>
</organism>
<dbReference type="RefSeq" id="WP_169349952.1">
    <property type="nucleotide sequence ID" value="NZ_JABBJJ010000266.1"/>
</dbReference>
<evidence type="ECO:0000256" key="1">
    <source>
        <dbReference type="SAM" id="MobiDB-lite"/>
    </source>
</evidence>
<comment type="caution">
    <text evidence="4">The sequence shown here is derived from an EMBL/GenBank/DDBJ whole genome shotgun (WGS) entry which is preliminary data.</text>
</comment>
<dbReference type="Proteomes" id="UP000518300">
    <property type="component" value="Unassembled WGS sequence"/>
</dbReference>
<keyword evidence="2" id="KW-0472">Membrane</keyword>
<dbReference type="InterPro" id="IPR011322">
    <property type="entry name" value="N-reg_PII-like_a/b"/>
</dbReference>
<evidence type="ECO:0000313" key="4">
    <source>
        <dbReference type="EMBL" id="NMO20742.1"/>
    </source>
</evidence>
<evidence type="ECO:0000259" key="3">
    <source>
        <dbReference type="Pfam" id="PF09413"/>
    </source>
</evidence>
<evidence type="ECO:0000313" key="5">
    <source>
        <dbReference type="Proteomes" id="UP000518300"/>
    </source>
</evidence>
<dbReference type="EMBL" id="JABBJJ010000266">
    <property type="protein sequence ID" value="NMO20742.1"/>
    <property type="molecule type" value="Genomic_DNA"/>
</dbReference>
<dbReference type="SUPFAM" id="SSF54913">
    <property type="entry name" value="GlnB-like"/>
    <property type="match status" value="1"/>
</dbReference>
<sequence length="135" mass="14871">MGTAASTLTLLETCGEPSEADVLRSLLEAHDISCVVQGEHHHRMLGTVWGGAVIELRVLVAGRDLERARALLSSELEIPHEQDSEESSCEDRAERETPSPQMPWGRRRKLAAWLALGFVHGFPAFLLGLLHRLLG</sequence>
<keyword evidence="5" id="KW-1185">Reference proteome</keyword>
<dbReference type="AlphaFoldDB" id="A0A848LSZ5"/>
<feature type="domain" description="DUF2007" evidence="3">
    <location>
        <begin position="15"/>
        <end position="73"/>
    </location>
</feature>
<dbReference type="Gene3D" id="3.30.70.790">
    <property type="entry name" value="UreE, C-terminal domain"/>
    <property type="match status" value="1"/>
</dbReference>
<gene>
    <name evidence="4" type="ORF">HG543_38725</name>
</gene>
<evidence type="ECO:0000256" key="2">
    <source>
        <dbReference type="SAM" id="Phobius"/>
    </source>
</evidence>
<accession>A0A848LSZ5</accession>
<reference evidence="4 5" key="1">
    <citation type="submission" date="2020-04" db="EMBL/GenBank/DDBJ databases">
        <title>Draft genome of Pyxidicoccus fallax type strain.</title>
        <authorList>
            <person name="Whitworth D.E."/>
        </authorList>
    </citation>
    <scope>NUCLEOTIDE SEQUENCE [LARGE SCALE GENOMIC DNA]</scope>
    <source>
        <strain evidence="4 5">DSM 14698</strain>
    </source>
</reference>
<feature type="transmembrane region" description="Helical" evidence="2">
    <location>
        <begin position="110"/>
        <end position="130"/>
    </location>
</feature>
<dbReference type="Pfam" id="PF09413">
    <property type="entry name" value="DUF2007"/>
    <property type="match status" value="1"/>
</dbReference>
<protein>
    <submittedName>
        <fullName evidence="4">DUF2007 domain-containing protein</fullName>
    </submittedName>
</protein>
<dbReference type="InterPro" id="IPR018551">
    <property type="entry name" value="DUF2007"/>
</dbReference>
<keyword evidence="2" id="KW-0812">Transmembrane</keyword>
<keyword evidence="2" id="KW-1133">Transmembrane helix</keyword>
<name>A0A848LSZ5_9BACT</name>
<feature type="region of interest" description="Disordered" evidence="1">
    <location>
        <begin position="76"/>
        <end position="103"/>
    </location>
</feature>
<proteinExistence type="predicted"/>